<evidence type="ECO:0000313" key="3">
    <source>
        <dbReference type="Proteomes" id="UP000004757"/>
    </source>
</evidence>
<evidence type="ECO:0000256" key="1">
    <source>
        <dbReference type="SAM" id="Phobius"/>
    </source>
</evidence>
<comment type="caution">
    <text evidence="2">The sequence shown here is derived from an EMBL/GenBank/DDBJ whole genome shotgun (WGS) entry which is preliminary data.</text>
</comment>
<dbReference type="AlphaFoldDB" id="D4XX17"/>
<dbReference type="EMBL" id="ADNC01000027">
    <property type="protein sequence ID" value="EFF41155.1"/>
    <property type="molecule type" value="Genomic_DNA"/>
</dbReference>
<dbReference type="Proteomes" id="UP000004757">
    <property type="component" value="Unassembled WGS sequence"/>
</dbReference>
<keyword evidence="1" id="KW-0812">Transmembrane</keyword>
<proteinExistence type="predicted"/>
<organism evidence="2 3">
    <name type="scientific">Mycoplasmopsis alligatoris A21JP2</name>
    <dbReference type="NCBI Taxonomy" id="747682"/>
    <lineage>
        <taxon>Bacteria</taxon>
        <taxon>Bacillati</taxon>
        <taxon>Mycoplasmatota</taxon>
        <taxon>Mycoplasmoidales</taxon>
        <taxon>Metamycoplasmataceae</taxon>
        <taxon>Mycoplasmopsis</taxon>
    </lineage>
</organism>
<accession>D4XX17</accession>
<keyword evidence="1" id="KW-0472">Membrane</keyword>
<evidence type="ECO:0000313" key="2">
    <source>
        <dbReference type="EMBL" id="EFF41155.1"/>
    </source>
</evidence>
<keyword evidence="1" id="KW-1133">Transmembrane helix</keyword>
<keyword evidence="3" id="KW-1185">Reference proteome</keyword>
<dbReference type="OrthoDB" id="10007284at2"/>
<name>D4XX17_9BACT</name>
<reference evidence="2 3" key="1">
    <citation type="submission" date="2010-03" db="EMBL/GenBank/DDBJ databases">
        <authorList>
            <person name="Glass J.I."/>
            <person name="Benders G.A."/>
            <person name="Durkin A.S."/>
            <person name="Farmerie W.G."/>
            <person name="Hlavinka K."/>
            <person name="Hostetler J."/>
            <person name="Jackson J."/>
            <person name="May M.A."/>
            <person name="Miller R.H."/>
            <person name="Paralanov V."/>
            <person name="Radune D."/>
            <person name="Szczypinski B."/>
            <person name="Brown D.R."/>
        </authorList>
    </citation>
    <scope>NUCLEOTIDE SEQUENCE [LARGE SCALE GENOMIC DNA]</scope>
    <source>
        <strain evidence="2 3">A21JP2</strain>
    </source>
</reference>
<dbReference type="RefSeq" id="WP_005683769.1">
    <property type="nucleotide sequence ID" value="NZ_ADNC01000027.1"/>
</dbReference>
<protein>
    <submittedName>
        <fullName evidence="2">Uncharacterized protein</fullName>
    </submittedName>
</protein>
<sequence>MIEHVNLQGCACPACMQSVLVVNQTDLPTNALTNTDIAIIAISVILIIVLASAFVYLLKRHFKNKHKKVI</sequence>
<feature type="transmembrane region" description="Helical" evidence="1">
    <location>
        <begin position="37"/>
        <end position="58"/>
    </location>
</feature>
<dbReference type="STRING" id="747682.MALL_0246"/>
<gene>
    <name evidence="2" type="ORF">MALL_0246</name>
</gene>